<dbReference type="STRING" id="1344416.A0A139B018"/>
<evidence type="ECO:0000256" key="2">
    <source>
        <dbReference type="ARBA" id="ARBA00022692"/>
    </source>
</evidence>
<dbReference type="GO" id="GO:0006888">
    <property type="term" value="P:endoplasmic reticulum to Golgi vesicle-mediated transport"/>
    <property type="evidence" value="ECO:0007669"/>
    <property type="project" value="EnsemblFungi"/>
</dbReference>
<sequence length="144" mass="15976">MPPGSVFFTDAQKIGVGLTAFGVFFMLLGIVLFFDSGLLAIGNILFLSGITLIIGFTSTIQFFFRRRDKLRGTLAFFVGIFMVFVRWPITGMFVELMGFVNLFGDFFPVVLNFLRRLPVIGTILNLPGISPLMDRLAGGRKLPV</sequence>
<dbReference type="GO" id="GO:0030134">
    <property type="term" value="C:COPII-coated ER to Golgi transport vesicle"/>
    <property type="evidence" value="ECO:0007669"/>
    <property type="project" value="EnsemblFungi"/>
</dbReference>
<evidence type="ECO:0000256" key="5">
    <source>
        <dbReference type="ARBA" id="ARBA00023136"/>
    </source>
</evidence>
<organism evidence="7 8">
    <name type="scientific">Gonapodya prolifera (strain JEL478)</name>
    <name type="common">Monoblepharis prolifera</name>
    <dbReference type="NCBI Taxonomy" id="1344416"/>
    <lineage>
        <taxon>Eukaryota</taxon>
        <taxon>Fungi</taxon>
        <taxon>Fungi incertae sedis</taxon>
        <taxon>Chytridiomycota</taxon>
        <taxon>Chytridiomycota incertae sedis</taxon>
        <taxon>Monoblepharidomycetes</taxon>
        <taxon>Monoblepharidales</taxon>
        <taxon>Gonapodyaceae</taxon>
        <taxon>Gonapodya</taxon>
    </lineage>
</organism>
<comment type="similarity">
    <text evidence="6">Belongs to the GOT1 family.</text>
</comment>
<dbReference type="Proteomes" id="UP000070544">
    <property type="component" value="Unassembled WGS sequence"/>
</dbReference>
<reference evidence="7 8" key="1">
    <citation type="journal article" date="2015" name="Genome Biol. Evol.">
        <title>Phylogenomic analyses indicate that early fungi evolved digesting cell walls of algal ancestors of land plants.</title>
        <authorList>
            <person name="Chang Y."/>
            <person name="Wang S."/>
            <person name="Sekimoto S."/>
            <person name="Aerts A.L."/>
            <person name="Choi C."/>
            <person name="Clum A."/>
            <person name="LaButti K.M."/>
            <person name="Lindquist E.A."/>
            <person name="Yee Ngan C."/>
            <person name="Ohm R.A."/>
            <person name="Salamov A.A."/>
            <person name="Grigoriev I.V."/>
            <person name="Spatafora J.W."/>
            <person name="Berbee M.L."/>
        </authorList>
    </citation>
    <scope>NUCLEOTIDE SEQUENCE [LARGE SCALE GENOMIC DNA]</scope>
    <source>
        <strain evidence="7 8">JEL478</strain>
    </source>
</reference>
<keyword evidence="5" id="KW-0472">Membrane</keyword>
<dbReference type="GO" id="GO:0000137">
    <property type="term" value="C:Golgi cis cisterna"/>
    <property type="evidence" value="ECO:0007669"/>
    <property type="project" value="EnsemblFungi"/>
</dbReference>
<evidence type="ECO:0000256" key="6">
    <source>
        <dbReference type="ARBA" id="ARBA00025799"/>
    </source>
</evidence>
<name>A0A139B018_GONPJ</name>
<dbReference type="Pfam" id="PF04178">
    <property type="entry name" value="Got1"/>
    <property type="match status" value="1"/>
</dbReference>
<dbReference type="GO" id="GO:0000139">
    <property type="term" value="C:Golgi membrane"/>
    <property type="evidence" value="ECO:0007669"/>
    <property type="project" value="UniProtKB-SubCell"/>
</dbReference>
<evidence type="ECO:0000313" key="8">
    <source>
        <dbReference type="Proteomes" id="UP000070544"/>
    </source>
</evidence>
<dbReference type="GO" id="GO:0005783">
    <property type="term" value="C:endoplasmic reticulum"/>
    <property type="evidence" value="ECO:0007669"/>
    <property type="project" value="EnsemblFungi"/>
</dbReference>
<dbReference type="PANTHER" id="PTHR21493:SF9">
    <property type="entry name" value="GOLGI TRANSPORT PROTEIN 1-RELATED"/>
    <property type="match status" value="1"/>
</dbReference>
<dbReference type="InterPro" id="IPR007305">
    <property type="entry name" value="Vesicle_transpt_Got1/SFT2"/>
</dbReference>
<evidence type="ECO:0000256" key="4">
    <source>
        <dbReference type="ARBA" id="ARBA00023034"/>
    </source>
</evidence>
<evidence type="ECO:0000313" key="7">
    <source>
        <dbReference type="EMBL" id="KXS22307.1"/>
    </source>
</evidence>
<keyword evidence="8" id="KW-1185">Reference proteome</keyword>
<protein>
    <submittedName>
        <fullName evidence="7">Got1-domain-containing protein</fullName>
    </submittedName>
</protein>
<keyword evidence="4" id="KW-0333">Golgi apparatus</keyword>
<keyword evidence="2" id="KW-0812">Transmembrane</keyword>
<dbReference type="InterPro" id="IPR045176">
    <property type="entry name" value="Got1"/>
</dbReference>
<dbReference type="OrthoDB" id="204784at2759"/>
<dbReference type="PANTHER" id="PTHR21493">
    <property type="entry name" value="CGI-141-RELATED/LIPASE CONTAINING PROTEIN"/>
    <property type="match status" value="1"/>
</dbReference>
<dbReference type="GO" id="GO:0042147">
    <property type="term" value="P:retrograde transport, endosome to Golgi"/>
    <property type="evidence" value="ECO:0007669"/>
    <property type="project" value="EnsemblFungi"/>
</dbReference>
<proteinExistence type="inferred from homology"/>
<evidence type="ECO:0000256" key="1">
    <source>
        <dbReference type="ARBA" id="ARBA00004653"/>
    </source>
</evidence>
<comment type="subcellular location">
    <subcellularLocation>
        <location evidence="1">Golgi apparatus membrane</location>
        <topology evidence="1">Multi-pass membrane protein</topology>
    </subcellularLocation>
</comment>
<evidence type="ECO:0000256" key="3">
    <source>
        <dbReference type="ARBA" id="ARBA00022989"/>
    </source>
</evidence>
<dbReference type="OMA" id="MWLTDAQ"/>
<accession>A0A139B018</accession>
<dbReference type="AlphaFoldDB" id="A0A139B018"/>
<gene>
    <name evidence="7" type="ORF">M427DRAFT_106675</name>
</gene>
<dbReference type="GO" id="GO:0005829">
    <property type="term" value="C:cytosol"/>
    <property type="evidence" value="ECO:0007669"/>
    <property type="project" value="GOC"/>
</dbReference>
<keyword evidence="3" id="KW-1133">Transmembrane helix</keyword>
<dbReference type="EMBL" id="KQ965731">
    <property type="protein sequence ID" value="KXS22307.1"/>
    <property type="molecule type" value="Genomic_DNA"/>
</dbReference>